<protein>
    <recommendedName>
        <fullName evidence="4">fructose-bisphosphate aldolase</fullName>
        <ecNumber evidence="4">4.1.2.13</ecNumber>
    </recommendedName>
    <alternativeName>
        <fullName evidence="9">Fructose-1,6-bisphosphate aldolase</fullName>
    </alternativeName>
</protein>
<evidence type="ECO:0000313" key="13">
    <source>
        <dbReference type="Proteomes" id="UP000265341"/>
    </source>
</evidence>
<dbReference type="GO" id="GO:0006096">
    <property type="term" value="P:glycolytic process"/>
    <property type="evidence" value="ECO:0007669"/>
    <property type="project" value="UniProtKB-UniPathway"/>
</dbReference>
<evidence type="ECO:0000256" key="4">
    <source>
        <dbReference type="ARBA" id="ARBA00013068"/>
    </source>
</evidence>
<dbReference type="GO" id="GO:0008270">
    <property type="term" value="F:zinc ion binding"/>
    <property type="evidence" value="ECO:0007669"/>
    <property type="project" value="InterPro"/>
</dbReference>
<evidence type="ECO:0000256" key="8">
    <source>
        <dbReference type="ARBA" id="ARBA00023239"/>
    </source>
</evidence>
<comment type="pathway">
    <text evidence="2">Carbohydrate degradation; glycolysis; D-glyceraldehyde 3-phosphate and glycerone phosphate from D-glucose: step 4/4.</text>
</comment>
<comment type="similarity">
    <text evidence="3">Belongs to the class II fructose-bisphosphate aldolase family.</text>
</comment>
<feature type="binding site" evidence="11">
    <location>
        <position position="237"/>
    </location>
    <ligand>
        <name>Zn(2+)</name>
        <dbReference type="ChEBI" id="CHEBI:29105"/>
        <label>1</label>
        <note>catalytic</note>
    </ligand>
</feature>
<evidence type="ECO:0000256" key="9">
    <source>
        <dbReference type="ARBA" id="ARBA00031804"/>
    </source>
</evidence>
<evidence type="ECO:0000256" key="7">
    <source>
        <dbReference type="ARBA" id="ARBA00023152"/>
    </source>
</evidence>
<dbReference type="RefSeq" id="WP_119275752.1">
    <property type="nucleotide sequence ID" value="NZ_QWLA01000004.1"/>
</dbReference>
<keyword evidence="5 11" id="KW-0479">Metal-binding</keyword>
<organism evidence="12 13">
    <name type="scientific">Calidithermus roseus</name>
    <dbReference type="NCBI Taxonomy" id="1644118"/>
    <lineage>
        <taxon>Bacteria</taxon>
        <taxon>Thermotogati</taxon>
        <taxon>Deinococcota</taxon>
        <taxon>Deinococci</taxon>
        <taxon>Thermales</taxon>
        <taxon>Thermaceae</taxon>
        <taxon>Calidithermus</taxon>
    </lineage>
</organism>
<dbReference type="EMBL" id="QWLA01000004">
    <property type="protein sequence ID" value="RIH89254.1"/>
    <property type="molecule type" value="Genomic_DNA"/>
</dbReference>
<dbReference type="InterPro" id="IPR013785">
    <property type="entry name" value="Aldolase_TIM"/>
</dbReference>
<keyword evidence="8 12" id="KW-0456">Lyase</keyword>
<sequence length="335" mass="35754">MLLDALQARELFKLALERRFAVLAVNVDSPAAITDCLEAARRTQAPIILEASLWQLNGHSFGAGDALTGMARFIAQLAVLAASKRYGNVPVVYHTDHIKGPQTLEILSAAIRGLPVKFGETEARLRASTLSLDSSELSEAENIATINQLCQVAAETGVEVTLEMEAGVDEGLTPLEVAERLLGSVEREHPGKVYLWAPGVGTRHGLGEQSAFSADAVAQHQAFASELTGRPIGIVLHGSSGLSQASLQAAVQAGVCKVNWSSESLLVRSRAAQEYYATHAAELEPAHPRWKAAAMDDGLQSYIAQRYVPVVMERIRLLGGSGMATLLLERLGVSA</sequence>
<dbReference type="PIRSF" id="PIRSF001359">
    <property type="entry name" value="F_bP_aldolase_II"/>
    <property type="match status" value="1"/>
</dbReference>
<evidence type="ECO:0000256" key="1">
    <source>
        <dbReference type="ARBA" id="ARBA00000441"/>
    </source>
</evidence>
<comment type="cofactor">
    <cofactor evidence="11">
        <name>Zn(2+)</name>
        <dbReference type="ChEBI" id="CHEBI:29105"/>
    </cofactor>
    <text evidence="11">Binds 2 Zn(2+) ions per subunit. One is catalytic and the other provides a structural contribution.</text>
</comment>
<dbReference type="GO" id="GO:0004332">
    <property type="term" value="F:fructose-bisphosphate aldolase activity"/>
    <property type="evidence" value="ECO:0007669"/>
    <property type="project" value="UniProtKB-EC"/>
</dbReference>
<dbReference type="Pfam" id="PF01116">
    <property type="entry name" value="F_bP_aldolase"/>
    <property type="match status" value="1"/>
</dbReference>
<dbReference type="OrthoDB" id="9803995at2"/>
<dbReference type="PANTHER" id="PTHR30559:SF0">
    <property type="entry name" value="FRUCTOSE-BISPHOSPHATE ALDOLASE"/>
    <property type="match status" value="1"/>
</dbReference>
<dbReference type="InterPro" id="IPR000771">
    <property type="entry name" value="FBA_II"/>
</dbReference>
<keyword evidence="6 11" id="KW-0862">Zinc</keyword>
<name>A0A399EXG1_9DEIN</name>
<dbReference type="AlphaFoldDB" id="A0A399EXG1"/>
<evidence type="ECO:0000256" key="5">
    <source>
        <dbReference type="ARBA" id="ARBA00022723"/>
    </source>
</evidence>
<feature type="active site" description="Proton donor" evidence="10">
    <location>
        <position position="96"/>
    </location>
</feature>
<accession>A0A399EXG1</accession>
<feature type="binding site" evidence="11">
    <location>
        <position position="204"/>
    </location>
    <ligand>
        <name>Zn(2+)</name>
        <dbReference type="ChEBI" id="CHEBI:29105"/>
        <label>1</label>
        <note>catalytic</note>
    </ligand>
</feature>
<dbReference type="GO" id="GO:0005829">
    <property type="term" value="C:cytosol"/>
    <property type="evidence" value="ECO:0007669"/>
    <property type="project" value="TreeGrafter"/>
</dbReference>
<evidence type="ECO:0000256" key="10">
    <source>
        <dbReference type="PIRSR" id="PIRSR001359-1"/>
    </source>
</evidence>
<proteinExistence type="inferred from homology"/>
<evidence type="ECO:0000256" key="3">
    <source>
        <dbReference type="ARBA" id="ARBA00005812"/>
    </source>
</evidence>
<dbReference type="UniPathway" id="UPA00109">
    <property type="reaction ID" value="UER00183"/>
</dbReference>
<evidence type="ECO:0000256" key="6">
    <source>
        <dbReference type="ARBA" id="ARBA00022833"/>
    </source>
</evidence>
<dbReference type="PANTHER" id="PTHR30559">
    <property type="entry name" value="FRUCTOSE-BISPHOSPHATE ALDOLASE CLASS 2"/>
    <property type="match status" value="1"/>
</dbReference>
<feature type="binding site" evidence="11">
    <location>
        <position position="165"/>
    </location>
    <ligand>
        <name>Zn(2+)</name>
        <dbReference type="ChEBI" id="CHEBI:29105"/>
        <label>2</label>
    </ligand>
</feature>
<dbReference type="Gene3D" id="3.20.20.70">
    <property type="entry name" value="Aldolase class I"/>
    <property type="match status" value="1"/>
</dbReference>
<feature type="binding site" evidence="11">
    <location>
        <position position="133"/>
    </location>
    <ligand>
        <name>Zn(2+)</name>
        <dbReference type="ChEBI" id="CHEBI:29105"/>
        <label>2</label>
    </ligand>
</feature>
<comment type="catalytic activity">
    <reaction evidence="1">
        <text>beta-D-fructose 1,6-bisphosphate = D-glyceraldehyde 3-phosphate + dihydroxyacetone phosphate</text>
        <dbReference type="Rhea" id="RHEA:14729"/>
        <dbReference type="ChEBI" id="CHEBI:32966"/>
        <dbReference type="ChEBI" id="CHEBI:57642"/>
        <dbReference type="ChEBI" id="CHEBI:59776"/>
        <dbReference type="EC" id="4.1.2.13"/>
    </reaction>
</comment>
<dbReference type="Proteomes" id="UP000265341">
    <property type="component" value="Unassembled WGS sequence"/>
</dbReference>
<dbReference type="EC" id="4.1.2.13" evidence="4"/>
<evidence type="ECO:0000256" key="2">
    <source>
        <dbReference type="ARBA" id="ARBA00004714"/>
    </source>
</evidence>
<comment type="caution">
    <text evidence="12">The sequence shown here is derived from an EMBL/GenBank/DDBJ whole genome shotgun (WGS) entry which is preliminary data.</text>
</comment>
<dbReference type="InterPro" id="IPR006411">
    <property type="entry name" value="Fruct_bisP_bact"/>
</dbReference>
<keyword evidence="13" id="KW-1185">Reference proteome</keyword>
<gene>
    <name evidence="12" type="primary">fba_1</name>
    <name evidence="12" type="ORF">Mrose_00394</name>
</gene>
<keyword evidence="7" id="KW-0324">Glycolysis</keyword>
<reference evidence="12 13" key="1">
    <citation type="submission" date="2018-08" db="EMBL/GenBank/DDBJ databases">
        <title>Meiothermus roseus NBRC 110900 genome sequencing project.</title>
        <authorList>
            <person name="Da Costa M.S."/>
            <person name="Albuquerque L."/>
            <person name="Raposo P."/>
            <person name="Froufe H.J.C."/>
            <person name="Barroso C.S."/>
            <person name="Egas C."/>
        </authorList>
    </citation>
    <scope>NUCLEOTIDE SEQUENCE [LARGE SCALE GENOMIC DNA]</scope>
    <source>
        <strain evidence="12 13">NBRC 110900</strain>
    </source>
</reference>
<dbReference type="SUPFAM" id="SSF51569">
    <property type="entry name" value="Aldolase"/>
    <property type="match status" value="1"/>
</dbReference>
<evidence type="ECO:0000256" key="11">
    <source>
        <dbReference type="PIRSR" id="PIRSR001359-3"/>
    </source>
</evidence>
<feature type="binding site" evidence="11">
    <location>
        <position position="97"/>
    </location>
    <ligand>
        <name>Zn(2+)</name>
        <dbReference type="ChEBI" id="CHEBI:29105"/>
        <label>1</label>
        <note>catalytic</note>
    </ligand>
</feature>
<evidence type="ECO:0000313" key="12">
    <source>
        <dbReference type="EMBL" id="RIH89254.1"/>
    </source>
</evidence>